<dbReference type="InterPro" id="IPR006283">
    <property type="entry name" value="ThiL-like"/>
</dbReference>
<dbReference type="SUPFAM" id="SSF56042">
    <property type="entry name" value="PurM C-terminal domain-like"/>
    <property type="match status" value="1"/>
</dbReference>
<feature type="binding site" evidence="1">
    <location>
        <position position="227"/>
    </location>
    <ligand>
        <name>Mg(2+)</name>
        <dbReference type="ChEBI" id="CHEBI:18420"/>
        <label>3</label>
    </ligand>
</feature>
<dbReference type="SUPFAM" id="SSF55326">
    <property type="entry name" value="PurM N-terminal domain-like"/>
    <property type="match status" value="1"/>
</dbReference>
<comment type="miscellaneous">
    <text evidence="1">Reaction mechanism of ThiL seems to utilize a direct, inline transfer of the gamma-phosphate of ATP to TMP rather than a phosphorylated enzyme intermediate.</text>
</comment>
<gene>
    <name evidence="1" type="primary">thiL</name>
    <name evidence="5" type="ordered locus">Tpau_2839</name>
</gene>
<feature type="binding site" evidence="1">
    <location>
        <position position="46"/>
    </location>
    <ligand>
        <name>Mg(2+)</name>
        <dbReference type="ChEBI" id="CHEBI:18420"/>
        <label>4</label>
    </ligand>
</feature>
<dbReference type="EMBL" id="CP001966">
    <property type="protein sequence ID" value="ADG79437.1"/>
    <property type="molecule type" value="Genomic_DNA"/>
</dbReference>
<dbReference type="GO" id="GO:0009228">
    <property type="term" value="P:thiamine biosynthetic process"/>
    <property type="evidence" value="ECO:0007669"/>
    <property type="project" value="UniProtKB-KW"/>
</dbReference>
<name>D5UTF2_TSUPD</name>
<dbReference type="RefSeq" id="WP_013127451.1">
    <property type="nucleotide sequence ID" value="NC_014158.1"/>
</dbReference>
<dbReference type="InterPro" id="IPR036676">
    <property type="entry name" value="PurM-like_C_sf"/>
</dbReference>
<dbReference type="STRING" id="521096.Tpau_2839"/>
<dbReference type="Gene3D" id="3.90.650.10">
    <property type="entry name" value="PurM-like C-terminal domain"/>
    <property type="match status" value="1"/>
</dbReference>
<keyword evidence="1" id="KW-0784">Thiamine biosynthesis</keyword>
<accession>D5UTF2</accession>
<feature type="binding site" evidence="1">
    <location>
        <position position="46"/>
    </location>
    <ligand>
        <name>Mg(2+)</name>
        <dbReference type="ChEBI" id="CHEBI:18420"/>
        <label>3</label>
    </ligand>
</feature>
<dbReference type="Gene3D" id="3.30.1330.10">
    <property type="entry name" value="PurM-like, N-terminal domain"/>
    <property type="match status" value="1"/>
</dbReference>
<dbReference type="UniPathway" id="UPA00060">
    <property type="reaction ID" value="UER00142"/>
</dbReference>
<keyword evidence="1 5" id="KW-0418">Kinase</keyword>
<dbReference type="PANTHER" id="PTHR30270">
    <property type="entry name" value="THIAMINE-MONOPHOSPHATE KINASE"/>
    <property type="match status" value="1"/>
</dbReference>
<feature type="binding site" evidence="1">
    <location>
        <position position="230"/>
    </location>
    <ligand>
        <name>Mg(2+)</name>
        <dbReference type="ChEBI" id="CHEBI:18420"/>
        <label>5</label>
    </ligand>
</feature>
<feature type="binding site" evidence="1">
    <location>
        <position position="229"/>
    </location>
    <ligand>
        <name>ATP</name>
        <dbReference type="ChEBI" id="CHEBI:30616"/>
    </ligand>
</feature>
<feature type="binding site" evidence="1">
    <location>
        <position position="91"/>
    </location>
    <ligand>
        <name>Mg(2+)</name>
        <dbReference type="ChEBI" id="CHEBI:18420"/>
        <label>4</label>
    </ligand>
</feature>
<dbReference type="GO" id="GO:0009030">
    <property type="term" value="F:thiamine-phosphate kinase activity"/>
    <property type="evidence" value="ECO:0007669"/>
    <property type="project" value="UniProtKB-UniRule"/>
</dbReference>
<sequence>MTTTGPDRAGPPARRTVAELGEEGVIALATAPIGPDPRVLLGPGDDAAVVAAPDGRVVISSDALVEGRHFRFDLTTGEHVGRRAIAQNAADIAAMGAVCTGFTVTLGCPPQTPAALVEAISRGVARGAADAGGAVAGGDVVRTEQVLLAVTALGDLQGRAPVLLSGARPGDAVAVCGTLGRSAAGLAALDAGRGVDFPEVVEVYRCPVPPLAAGPHAAESGATALTDISDGLLRDARAMAAASGVRIELDGAALRPDDVLADCAAALGADPDAWIRTGGEDHALLATFPAGTVPAGWRVIGAVLPAEGAAGAVTVDGQTGPERGGWNTFERGTDDTGKERP</sequence>
<keyword evidence="1" id="KW-0067">ATP-binding</keyword>
<feature type="binding site" evidence="1">
    <location>
        <begin position="138"/>
        <end position="139"/>
    </location>
    <ligand>
        <name>ATP</name>
        <dbReference type="ChEBI" id="CHEBI:30616"/>
    </ligand>
</feature>
<feature type="binding site" evidence="1">
    <location>
        <position position="62"/>
    </location>
    <ligand>
        <name>Mg(2+)</name>
        <dbReference type="ChEBI" id="CHEBI:18420"/>
        <label>2</label>
    </ligand>
</feature>
<dbReference type="HOGENOM" id="CLU_046964_0_1_11"/>
<dbReference type="HAMAP" id="MF_02128">
    <property type="entry name" value="TMP_kinase"/>
    <property type="match status" value="1"/>
</dbReference>
<dbReference type="NCBIfam" id="TIGR01379">
    <property type="entry name" value="thiL"/>
    <property type="match status" value="1"/>
</dbReference>
<organism evidence="5 6">
    <name type="scientific">Tsukamurella paurometabola (strain ATCC 8368 / DSM 20162 / CCUG 35730 / CIP 100753 / JCM 10117 / KCTC 9821 / NBRC 16120 / NCIMB 702349 / NCTC 13040)</name>
    <name type="common">Corynebacterium paurometabolum</name>
    <dbReference type="NCBI Taxonomy" id="521096"/>
    <lineage>
        <taxon>Bacteria</taxon>
        <taxon>Bacillati</taxon>
        <taxon>Actinomycetota</taxon>
        <taxon>Actinomycetes</taxon>
        <taxon>Mycobacteriales</taxon>
        <taxon>Tsukamurellaceae</taxon>
        <taxon>Tsukamurella</taxon>
    </lineage>
</organism>
<dbReference type="InterPro" id="IPR036921">
    <property type="entry name" value="PurM-like_N_sf"/>
</dbReference>
<protein>
    <recommendedName>
        <fullName evidence="1">Thiamine-monophosphate kinase</fullName>
        <shortName evidence="1">TMP kinase</shortName>
        <shortName evidence="1">Thiamine-phosphate kinase</shortName>
        <ecNumber evidence="1">2.7.4.16</ecNumber>
    </recommendedName>
</protein>
<evidence type="ECO:0000256" key="2">
    <source>
        <dbReference type="SAM" id="MobiDB-lite"/>
    </source>
</evidence>
<evidence type="ECO:0000259" key="4">
    <source>
        <dbReference type="Pfam" id="PF02769"/>
    </source>
</evidence>
<dbReference type="Proteomes" id="UP000001213">
    <property type="component" value="Chromosome"/>
</dbReference>
<dbReference type="InterPro" id="IPR016188">
    <property type="entry name" value="PurM-like_N"/>
</dbReference>
<feature type="region of interest" description="Disordered" evidence="2">
    <location>
        <begin position="319"/>
        <end position="341"/>
    </location>
</feature>
<reference evidence="5 6" key="2">
    <citation type="journal article" date="2011" name="Stand. Genomic Sci.">
        <title>Complete genome sequence of Tsukamurella paurometabola type strain (no. 33).</title>
        <authorList>
            <person name="Munk A.C."/>
            <person name="Lapidus A."/>
            <person name="Lucas S."/>
            <person name="Nolan M."/>
            <person name="Tice H."/>
            <person name="Cheng J.F."/>
            <person name="Del Rio T.G."/>
            <person name="Goodwin L."/>
            <person name="Pitluck S."/>
            <person name="Liolios K."/>
            <person name="Huntemann M."/>
            <person name="Ivanova N."/>
            <person name="Mavromatis K."/>
            <person name="Mikhailova N."/>
            <person name="Pati A."/>
            <person name="Chen A."/>
            <person name="Palaniappan K."/>
            <person name="Tapia R."/>
            <person name="Han C."/>
            <person name="Land M."/>
            <person name="Hauser L."/>
            <person name="Chang Y.J."/>
            <person name="Jeffries C.D."/>
            <person name="Brettin T."/>
            <person name="Yasawong M."/>
            <person name="Brambilla E.M."/>
            <person name="Rohde M."/>
            <person name="Sikorski J."/>
            <person name="Goker M."/>
            <person name="Detter J.C."/>
            <person name="Woyke T."/>
            <person name="Bristow J."/>
            <person name="Eisen J.A."/>
            <person name="Markowitz V."/>
            <person name="Hugenholtz P."/>
            <person name="Kyrpides N.C."/>
            <person name="Klenk H.P."/>
        </authorList>
    </citation>
    <scope>NUCLEOTIDE SEQUENCE [LARGE SCALE GENOMIC DNA]</scope>
    <source>
        <strain evidence="6">ATCC 8368 / DSM 20162 / CCUG 35730 / CIP 100753 / JCM 10117 / KCTC 9821 / NBRC 16120 / NCIMB 702349 / NCTC 13040</strain>
    </source>
</reference>
<keyword evidence="1" id="KW-0547">Nucleotide-binding</keyword>
<feature type="domain" description="PurM-like N-terminal" evidence="3">
    <location>
        <begin position="44"/>
        <end position="154"/>
    </location>
</feature>
<evidence type="ECO:0000313" key="5">
    <source>
        <dbReference type="EMBL" id="ADG79437.1"/>
    </source>
</evidence>
<feature type="binding site" evidence="1">
    <location>
        <position position="139"/>
    </location>
    <ligand>
        <name>Mg(2+)</name>
        <dbReference type="ChEBI" id="CHEBI:18420"/>
        <label>1</label>
    </ligand>
</feature>
<feature type="binding site" evidence="1">
    <location>
        <position position="91"/>
    </location>
    <ligand>
        <name>Mg(2+)</name>
        <dbReference type="ChEBI" id="CHEBI:18420"/>
        <label>2</label>
    </ligand>
</feature>
<keyword evidence="1 5" id="KW-0808">Transferase</keyword>
<comment type="similarity">
    <text evidence="1">Belongs to the thiamine-monophosphate kinase family.</text>
</comment>
<dbReference type="Pfam" id="PF02769">
    <property type="entry name" value="AIRS_C"/>
    <property type="match status" value="1"/>
</dbReference>
<dbReference type="NCBIfam" id="NF004351">
    <property type="entry name" value="PRK05731.1-4"/>
    <property type="match status" value="1"/>
</dbReference>
<dbReference type="PIRSF" id="PIRSF005303">
    <property type="entry name" value="Thiam_monoph_kin"/>
    <property type="match status" value="1"/>
</dbReference>
<feature type="compositionally biased region" description="Basic and acidic residues" evidence="2">
    <location>
        <begin position="331"/>
        <end position="341"/>
    </location>
</feature>
<comment type="catalytic activity">
    <reaction evidence="1">
        <text>thiamine phosphate + ATP = thiamine diphosphate + ADP</text>
        <dbReference type="Rhea" id="RHEA:15913"/>
        <dbReference type="ChEBI" id="CHEBI:30616"/>
        <dbReference type="ChEBI" id="CHEBI:37575"/>
        <dbReference type="ChEBI" id="CHEBI:58937"/>
        <dbReference type="ChEBI" id="CHEBI:456216"/>
        <dbReference type="EC" id="2.7.4.16"/>
    </reaction>
</comment>
<dbReference type="GO" id="GO:0000287">
    <property type="term" value="F:magnesium ion binding"/>
    <property type="evidence" value="ECO:0007669"/>
    <property type="project" value="UniProtKB-UniRule"/>
</dbReference>
<feature type="binding site" evidence="1">
    <location>
        <position position="69"/>
    </location>
    <ligand>
        <name>substrate</name>
    </ligand>
</feature>
<evidence type="ECO:0000256" key="1">
    <source>
        <dbReference type="HAMAP-Rule" id="MF_02128"/>
    </source>
</evidence>
<dbReference type="EC" id="2.7.4.16" evidence="1"/>
<dbReference type="eggNOG" id="COG0611">
    <property type="taxonomic scope" value="Bacteria"/>
</dbReference>
<evidence type="ECO:0000313" key="6">
    <source>
        <dbReference type="Proteomes" id="UP000001213"/>
    </source>
</evidence>
<feature type="binding site" evidence="1">
    <location>
        <position position="61"/>
    </location>
    <ligand>
        <name>Mg(2+)</name>
        <dbReference type="ChEBI" id="CHEBI:18420"/>
        <label>1</label>
    </ligand>
</feature>
<keyword evidence="6" id="KW-1185">Reference proteome</keyword>
<comment type="caution">
    <text evidence="1">Lacks conserved residue(s) required for the propagation of feature annotation.</text>
</comment>
<feature type="binding site" evidence="1">
    <location>
        <position position="280"/>
    </location>
    <ligand>
        <name>substrate</name>
    </ligand>
</feature>
<dbReference type="GO" id="GO:0005524">
    <property type="term" value="F:ATP binding"/>
    <property type="evidence" value="ECO:0007669"/>
    <property type="project" value="UniProtKB-UniRule"/>
</dbReference>
<evidence type="ECO:0000259" key="3">
    <source>
        <dbReference type="Pfam" id="PF00586"/>
    </source>
</evidence>
<feature type="binding site" evidence="1">
    <location>
        <position position="91"/>
    </location>
    <ligand>
        <name>Mg(2+)</name>
        <dbReference type="ChEBI" id="CHEBI:18420"/>
        <label>3</label>
    </ligand>
</feature>
<dbReference type="GO" id="GO:0009229">
    <property type="term" value="P:thiamine diphosphate biosynthetic process"/>
    <property type="evidence" value="ECO:0007669"/>
    <property type="project" value="UniProtKB-UniRule"/>
</dbReference>
<feature type="binding site" evidence="1">
    <location>
        <position position="60"/>
    </location>
    <ligand>
        <name>Mg(2+)</name>
        <dbReference type="ChEBI" id="CHEBI:18420"/>
        <label>4</label>
    </ligand>
</feature>
<dbReference type="PANTHER" id="PTHR30270:SF0">
    <property type="entry name" value="THIAMINE-MONOPHOSPHATE KINASE"/>
    <property type="match status" value="1"/>
</dbReference>
<dbReference type="AlphaFoldDB" id="D5UTF2"/>
<keyword evidence="1" id="KW-0479">Metal-binding</keyword>
<reference evidence="6" key="1">
    <citation type="submission" date="2010-03" db="EMBL/GenBank/DDBJ databases">
        <title>The complete chromosome of Tsukamurella paurometabola DSM 20162.</title>
        <authorList>
            <consortium name="US DOE Joint Genome Institute (JGI-PGF)"/>
            <person name="Lucas S."/>
            <person name="Copeland A."/>
            <person name="Lapidus A."/>
            <person name="Glavina del Rio T."/>
            <person name="Dalin E."/>
            <person name="Tice H."/>
            <person name="Bruce D."/>
            <person name="Goodwin L."/>
            <person name="Pitluck S."/>
            <person name="Kyrpides N."/>
            <person name="Mavromatis K."/>
            <person name="Ivanova N."/>
            <person name="Mikhailova N."/>
            <person name="Munk A.C."/>
            <person name="Brettin T."/>
            <person name="Detter J.C."/>
            <person name="Tapia R."/>
            <person name="Han C."/>
            <person name="Larimer F."/>
            <person name="Land M."/>
            <person name="Hauser L."/>
            <person name="Markowitz V."/>
            <person name="Cheng J.-F."/>
            <person name="Hugenholtz P."/>
            <person name="Woyke T."/>
            <person name="Wu D."/>
            <person name="Jando M."/>
            <person name="Brambilla E."/>
            <person name="Klenk H.-P."/>
            <person name="Eisen J.A."/>
        </authorList>
    </citation>
    <scope>NUCLEOTIDE SEQUENCE [LARGE SCALE GENOMIC DNA]</scope>
    <source>
        <strain evidence="6">ATCC 8368 / DSM 20162 / CCUG 35730 / CIP 100753 / JCM 10117 / KCTC 9821 / NBRC 16120 / NCIMB 702349 / NCTC 13040</strain>
    </source>
</reference>
<dbReference type="InterPro" id="IPR010918">
    <property type="entry name" value="PurM-like_C_dom"/>
</dbReference>
<dbReference type="KEGG" id="tpr:Tpau_2839"/>
<feature type="binding site" evidence="1">
    <location>
        <position position="62"/>
    </location>
    <ligand>
        <name>Mg(2+)</name>
        <dbReference type="ChEBI" id="CHEBI:18420"/>
        <label>1</label>
    </ligand>
</feature>
<comment type="function">
    <text evidence="1">Catalyzes the ATP-dependent phosphorylation of thiamine-monophosphate (TMP) to form thiamine-pyrophosphate (TPP), the active form of vitamin B1.</text>
</comment>
<dbReference type="Pfam" id="PF00586">
    <property type="entry name" value="AIRS"/>
    <property type="match status" value="1"/>
</dbReference>
<feature type="binding site" evidence="1">
    <location>
        <position position="326"/>
    </location>
    <ligand>
        <name>substrate</name>
    </ligand>
</feature>
<dbReference type="CDD" id="cd02194">
    <property type="entry name" value="ThiL"/>
    <property type="match status" value="1"/>
</dbReference>
<proteinExistence type="inferred from homology"/>
<comment type="pathway">
    <text evidence="1">Cofactor biosynthesis; thiamine diphosphate biosynthesis; thiamine diphosphate from thiamine phosphate: step 1/1.</text>
</comment>
<feature type="domain" description="PurM-like C-terminal" evidence="4">
    <location>
        <begin position="168"/>
        <end position="252"/>
    </location>
</feature>
<keyword evidence="1" id="KW-0460">Magnesium</keyword>